<dbReference type="AlphaFoldDB" id="A0AAV8V8J7"/>
<sequence>MVYRHKRVVSGINSSPFVLGATIEHHLKNNCVTSVPDYGTLGHFVREVKLIMQEAQFDLRRWESSAHSRDHNQVSVLGLIWQKGEDSLKISGDLWKECSDLTELTITKRFILSMANRVFDVIEYTCPATLIPKLLLQRIWEKQLPWNKPVDMDIEKEFRLIGRPDLSAANLYSPVDSKKAYSAGVSIWTVRNGDIEVSLLGAKFRITPLRKLTIPRLELLAATIGVRLYASIKDSLDYGYSSFMDLTQGGMEYIFMEQGRRNSKDDDTLSLICRLGAVLPNVFFGSKWWEGPDWLYQDLRCWPQGDLNFDEEKIEKDPRKGNDSDKCIDWLLGCVREPGKDNKVRLVYVDIAKGQLLRPLRRLYPLESVDNSPFEGTQGVLTTEADEFHLQPKPESENNIIGSAAVNHSRVPDNARCDRDSNEPEIKAKVNNSAGVDKTREPIVTRSGRRSKLPYRFHF</sequence>
<dbReference type="Proteomes" id="UP001159042">
    <property type="component" value="Unassembled WGS sequence"/>
</dbReference>
<dbReference type="EMBL" id="JANEYG010000283">
    <property type="protein sequence ID" value="KAJ8910530.1"/>
    <property type="molecule type" value="Genomic_DNA"/>
</dbReference>
<name>A0AAV8V8J7_9CUCU</name>
<proteinExistence type="predicted"/>
<organism evidence="1 2">
    <name type="scientific">Exocentrus adspersus</name>
    <dbReference type="NCBI Taxonomy" id="1586481"/>
    <lineage>
        <taxon>Eukaryota</taxon>
        <taxon>Metazoa</taxon>
        <taxon>Ecdysozoa</taxon>
        <taxon>Arthropoda</taxon>
        <taxon>Hexapoda</taxon>
        <taxon>Insecta</taxon>
        <taxon>Pterygota</taxon>
        <taxon>Neoptera</taxon>
        <taxon>Endopterygota</taxon>
        <taxon>Coleoptera</taxon>
        <taxon>Polyphaga</taxon>
        <taxon>Cucujiformia</taxon>
        <taxon>Chrysomeloidea</taxon>
        <taxon>Cerambycidae</taxon>
        <taxon>Lamiinae</taxon>
        <taxon>Acanthocinini</taxon>
        <taxon>Exocentrus</taxon>
    </lineage>
</organism>
<dbReference type="Pfam" id="PF05380">
    <property type="entry name" value="Peptidase_A17"/>
    <property type="match status" value="2"/>
</dbReference>
<comment type="caution">
    <text evidence="1">The sequence shown here is derived from an EMBL/GenBank/DDBJ whole genome shotgun (WGS) entry which is preliminary data.</text>
</comment>
<accession>A0AAV8V8J7</accession>
<keyword evidence="2" id="KW-1185">Reference proteome</keyword>
<protein>
    <submittedName>
        <fullName evidence="1">Uncharacterized protein</fullName>
    </submittedName>
</protein>
<evidence type="ECO:0000313" key="2">
    <source>
        <dbReference type="Proteomes" id="UP001159042"/>
    </source>
</evidence>
<reference evidence="1 2" key="1">
    <citation type="journal article" date="2023" name="Insect Mol. Biol.">
        <title>Genome sequencing provides insights into the evolution of gene families encoding plant cell wall-degrading enzymes in longhorned beetles.</title>
        <authorList>
            <person name="Shin N.R."/>
            <person name="Okamura Y."/>
            <person name="Kirsch R."/>
            <person name="Pauchet Y."/>
        </authorList>
    </citation>
    <scope>NUCLEOTIDE SEQUENCE [LARGE SCALE GENOMIC DNA]</scope>
    <source>
        <strain evidence="1">EAD_L_NR</strain>
    </source>
</reference>
<dbReference type="InterPro" id="IPR008042">
    <property type="entry name" value="Retrotrans_Pao"/>
</dbReference>
<evidence type="ECO:0000313" key="1">
    <source>
        <dbReference type="EMBL" id="KAJ8910530.1"/>
    </source>
</evidence>
<dbReference type="PANTHER" id="PTHR47331">
    <property type="entry name" value="PHD-TYPE DOMAIN-CONTAINING PROTEIN"/>
    <property type="match status" value="1"/>
</dbReference>
<gene>
    <name evidence="1" type="ORF">NQ315_013493</name>
</gene>